<dbReference type="PANTHER" id="PTHR31912">
    <property type="entry name" value="IP13529P"/>
    <property type="match status" value="1"/>
</dbReference>
<comment type="caution">
    <text evidence="1">The sequence shown here is derived from an EMBL/GenBank/DDBJ whole genome shotgun (WGS) entry which is preliminary data.</text>
</comment>
<sequence>MATLGFLAYDQSILQPVWVTSVVLCFLADSPMPAEITSTPTLVTACTSARCVLCQSPSRSSRKPKHTCNISFTEDTLDTSENKAKDQAKVCGVKDLITFKLLAHAKGNPAAQTQLKKLEEDTPSKVNNTFLKLKAFDGVGNTPVESLHVILLGIGKYLAQDLVAGVPDRSKYKLVVRLQSFNIILLNTDSLKPDYLIKHIKSLIGRDFKIILQAAPFVFAEFMSPGQKHIWSLHPANPTAEGCTSPPRNRRCTELLNPEQDMSDDGRLLVPPPPPVDSSPLALFRVSASLNPNERGEVMMAMFTTLSQQVRDVTQMVTQLGTNARGRPNTSGRFHFLTNTKVSIFCQSYHSSVMLTTTLPQELFRTLAQHLMGNLLLESYGQDAQEQSLLWMTMVSPQRHELFSRPSDCLCSSICRHSLRRTPDYPRNQDSVLQAKAGARFQLRQVCHLTRNILLTGILLNGEPTLPRIPHLRRLSRMLWKHWNPASGGMTDVQIDRDDGPFLQVLIAYLRLEVLHNLLDANLHTTSLWDKINARFAAHRAIINNYTNVWNRLIGANDTELFNHKPMFADLAWANVTLPTEDEGSQSPNDRNKLTRA</sequence>
<protein>
    <submittedName>
        <fullName evidence="1">Uncharacterized protein</fullName>
    </submittedName>
</protein>
<reference evidence="2" key="1">
    <citation type="submission" date="2014-03" db="EMBL/GenBank/DDBJ databases">
        <title>The Genome Sequence of Puccinia striiformis f. sp. tritici PST-78.</title>
        <authorList>
            <consortium name="The Broad Institute Genome Sequencing Platform"/>
            <person name="Cuomo C."/>
            <person name="Hulbert S."/>
            <person name="Chen X."/>
            <person name="Walker B."/>
            <person name="Young S.K."/>
            <person name="Zeng Q."/>
            <person name="Gargeya S."/>
            <person name="Fitzgerald M."/>
            <person name="Haas B."/>
            <person name="Abouelleil A."/>
            <person name="Alvarado L."/>
            <person name="Arachchi H.M."/>
            <person name="Berlin A.M."/>
            <person name="Chapman S.B."/>
            <person name="Goldberg J."/>
            <person name="Griggs A."/>
            <person name="Gujja S."/>
            <person name="Hansen M."/>
            <person name="Howarth C."/>
            <person name="Imamovic A."/>
            <person name="Larimer J."/>
            <person name="McCowan C."/>
            <person name="Montmayeur A."/>
            <person name="Murphy C."/>
            <person name="Neiman D."/>
            <person name="Pearson M."/>
            <person name="Priest M."/>
            <person name="Roberts A."/>
            <person name="Saif S."/>
            <person name="Shea T."/>
            <person name="Sisk P."/>
            <person name="Sykes S."/>
            <person name="Wortman J."/>
            <person name="Nusbaum C."/>
            <person name="Birren B."/>
        </authorList>
    </citation>
    <scope>NUCLEOTIDE SEQUENCE [LARGE SCALE GENOMIC DNA]</scope>
    <source>
        <strain evidence="2">race PST-78</strain>
    </source>
</reference>
<dbReference type="STRING" id="1165861.A0A0L0USF0"/>
<dbReference type="AlphaFoldDB" id="A0A0L0USF0"/>
<dbReference type="EMBL" id="AJIL01000283">
    <property type="protein sequence ID" value="KNE89992.1"/>
    <property type="molecule type" value="Genomic_DNA"/>
</dbReference>
<accession>A0A0L0USF0</accession>
<evidence type="ECO:0000313" key="1">
    <source>
        <dbReference type="EMBL" id="KNE89992.1"/>
    </source>
</evidence>
<dbReference type="PANTHER" id="PTHR31912:SF34">
    <property type="entry name" value="NOTOCHORD-RELATED PROTEIN"/>
    <property type="match status" value="1"/>
</dbReference>
<name>A0A0L0USF0_9BASI</name>
<proteinExistence type="predicted"/>
<evidence type="ECO:0000313" key="2">
    <source>
        <dbReference type="Proteomes" id="UP000054564"/>
    </source>
</evidence>
<dbReference type="Proteomes" id="UP000054564">
    <property type="component" value="Unassembled WGS sequence"/>
</dbReference>
<gene>
    <name evidence="1" type="ORF">PSTG_16543</name>
</gene>
<organism evidence="1 2">
    <name type="scientific">Puccinia striiformis f. sp. tritici PST-78</name>
    <dbReference type="NCBI Taxonomy" id="1165861"/>
    <lineage>
        <taxon>Eukaryota</taxon>
        <taxon>Fungi</taxon>
        <taxon>Dikarya</taxon>
        <taxon>Basidiomycota</taxon>
        <taxon>Pucciniomycotina</taxon>
        <taxon>Pucciniomycetes</taxon>
        <taxon>Pucciniales</taxon>
        <taxon>Pucciniaceae</taxon>
        <taxon>Puccinia</taxon>
    </lineage>
</organism>
<keyword evidence="2" id="KW-1185">Reference proteome</keyword>